<comment type="caution">
    <text evidence="8">The sequence shown here is derived from an EMBL/GenBank/DDBJ whole genome shotgun (WGS) entry which is preliminary data.</text>
</comment>
<dbReference type="GO" id="GO:0009617">
    <property type="term" value="P:response to bacterium"/>
    <property type="evidence" value="ECO:0007669"/>
    <property type="project" value="InterPro"/>
</dbReference>
<dbReference type="Proteomes" id="UP000825935">
    <property type="component" value="Chromosome 2"/>
</dbReference>
<reference evidence="8" key="1">
    <citation type="submission" date="2021-08" db="EMBL/GenBank/DDBJ databases">
        <title>WGS assembly of Ceratopteris richardii.</title>
        <authorList>
            <person name="Marchant D.B."/>
            <person name="Chen G."/>
            <person name="Jenkins J."/>
            <person name="Shu S."/>
            <person name="Leebens-Mack J."/>
            <person name="Grimwood J."/>
            <person name="Schmutz J."/>
            <person name="Soltis P."/>
            <person name="Soltis D."/>
            <person name="Chen Z.-H."/>
        </authorList>
    </citation>
    <scope>NUCLEOTIDE SEQUENCE</scope>
    <source>
        <strain evidence="8">Whitten #5841</strain>
        <tissue evidence="8">Leaf</tissue>
    </source>
</reference>
<dbReference type="GO" id="GO:0005789">
    <property type="term" value="C:endoplasmic reticulum membrane"/>
    <property type="evidence" value="ECO:0007669"/>
    <property type="project" value="UniProtKB-SubCell"/>
</dbReference>
<dbReference type="OMA" id="AIWYLLE"/>
<organism evidence="8 9">
    <name type="scientific">Ceratopteris richardii</name>
    <name type="common">Triangle waterfern</name>
    <dbReference type="NCBI Taxonomy" id="49495"/>
    <lineage>
        <taxon>Eukaryota</taxon>
        <taxon>Viridiplantae</taxon>
        <taxon>Streptophyta</taxon>
        <taxon>Embryophyta</taxon>
        <taxon>Tracheophyta</taxon>
        <taxon>Polypodiopsida</taxon>
        <taxon>Polypodiidae</taxon>
        <taxon>Polypodiales</taxon>
        <taxon>Pteridineae</taxon>
        <taxon>Pteridaceae</taxon>
        <taxon>Parkerioideae</taxon>
        <taxon>Ceratopteris</taxon>
    </lineage>
</organism>
<keyword evidence="2 6" id="KW-0812">Transmembrane</keyword>
<dbReference type="Pfam" id="PF02453">
    <property type="entry name" value="Reticulon"/>
    <property type="match status" value="1"/>
</dbReference>
<evidence type="ECO:0000313" key="9">
    <source>
        <dbReference type="Proteomes" id="UP000825935"/>
    </source>
</evidence>
<dbReference type="AlphaFoldDB" id="A0A8T2VEH4"/>
<accession>A0A8T2VEH4</accession>
<feature type="transmembrane region" description="Helical" evidence="6">
    <location>
        <begin position="72"/>
        <end position="88"/>
    </location>
</feature>
<dbReference type="PROSITE" id="PS50845">
    <property type="entry name" value="RETICULON"/>
    <property type="match status" value="1"/>
</dbReference>
<name>A0A8T2VEH4_CERRI</name>
<keyword evidence="4 6" id="KW-1133">Transmembrane helix</keyword>
<gene>
    <name evidence="8" type="ORF">KP509_02G059800</name>
</gene>
<dbReference type="OrthoDB" id="567788at2759"/>
<evidence type="ECO:0000256" key="5">
    <source>
        <dbReference type="ARBA" id="ARBA00023136"/>
    </source>
</evidence>
<comment type="subcellular location">
    <subcellularLocation>
        <location evidence="1 6">Endoplasmic reticulum membrane</location>
        <topology evidence="1 6">Multi-pass membrane protein</topology>
    </subcellularLocation>
</comment>
<dbReference type="InterPro" id="IPR045064">
    <property type="entry name" value="Reticulon-like"/>
</dbReference>
<sequence>MSSSEGSNVSGVDLVENAVAEKFNDLPASTPSEADDKPHHPVKTRLFNRERSLHEIFGGGKAADTVLWKNKFMAGGILVGATIVYLILEHSGYTLLSIISNLLLVTFGVLFVWSNAAAFLNRSPPPLPGFYISEEQAKSLALALSVEINKALAAAHEIALGKDLKQFLKVMGVLWGLSIVGGWFHFLTLVYLAIVVAHTIPAVYDTYEDQIEHYLKYGYAEAQKQYKKIFHAVDSLVIFPNLLVASMDPM</sequence>
<evidence type="ECO:0000313" key="8">
    <source>
        <dbReference type="EMBL" id="KAH7444005.1"/>
    </source>
</evidence>
<dbReference type="PANTHER" id="PTHR10994">
    <property type="entry name" value="RETICULON"/>
    <property type="match status" value="1"/>
</dbReference>
<feature type="transmembrane region" description="Helical" evidence="6">
    <location>
        <begin position="172"/>
        <end position="194"/>
    </location>
</feature>
<evidence type="ECO:0000256" key="1">
    <source>
        <dbReference type="ARBA" id="ARBA00004477"/>
    </source>
</evidence>
<evidence type="ECO:0000256" key="6">
    <source>
        <dbReference type="RuleBase" id="RU363132"/>
    </source>
</evidence>
<proteinExistence type="predicted"/>
<evidence type="ECO:0000256" key="2">
    <source>
        <dbReference type="ARBA" id="ARBA00022692"/>
    </source>
</evidence>
<evidence type="ECO:0000259" key="7">
    <source>
        <dbReference type="PROSITE" id="PS50845"/>
    </source>
</evidence>
<feature type="domain" description="Reticulon" evidence="7">
    <location>
        <begin position="62"/>
        <end position="250"/>
    </location>
</feature>
<feature type="transmembrane region" description="Helical" evidence="6">
    <location>
        <begin position="94"/>
        <end position="113"/>
    </location>
</feature>
<keyword evidence="5 6" id="KW-0472">Membrane</keyword>
<dbReference type="InterPro" id="IPR003388">
    <property type="entry name" value="Reticulon"/>
</dbReference>
<dbReference type="PANTHER" id="PTHR10994:SF193">
    <property type="entry name" value="RETICULON-LIKE PROTEIN"/>
    <property type="match status" value="1"/>
</dbReference>
<evidence type="ECO:0000256" key="3">
    <source>
        <dbReference type="ARBA" id="ARBA00022824"/>
    </source>
</evidence>
<dbReference type="EMBL" id="CM035407">
    <property type="protein sequence ID" value="KAH7444005.1"/>
    <property type="molecule type" value="Genomic_DNA"/>
</dbReference>
<keyword evidence="9" id="KW-1185">Reference proteome</keyword>
<protein>
    <recommendedName>
        <fullName evidence="6">Reticulon-like protein</fullName>
    </recommendedName>
</protein>
<keyword evidence="3 6" id="KW-0256">Endoplasmic reticulum</keyword>
<evidence type="ECO:0000256" key="4">
    <source>
        <dbReference type="ARBA" id="ARBA00022989"/>
    </source>
</evidence>